<dbReference type="WBParaSite" id="L893_g28707.t1">
    <property type="protein sequence ID" value="L893_g28707.t1"/>
    <property type="gene ID" value="L893_g28707"/>
</dbReference>
<keyword evidence="1" id="KW-1185">Reference proteome</keyword>
<reference evidence="2" key="1">
    <citation type="submission" date="2016-11" db="UniProtKB">
        <authorList>
            <consortium name="WormBaseParasite"/>
        </authorList>
    </citation>
    <scope>IDENTIFICATION</scope>
</reference>
<evidence type="ECO:0000313" key="1">
    <source>
        <dbReference type="Proteomes" id="UP000095287"/>
    </source>
</evidence>
<accession>A0A1I7ZPS1</accession>
<protein>
    <submittedName>
        <fullName evidence="2">Ovule protein</fullName>
    </submittedName>
</protein>
<dbReference type="Proteomes" id="UP000095287">
    <property type="component" value="Unplaced"/>
</dbReference>
<proteinExistence type="predicted"/>
<organism evidence="1 2">
    <name type="scientific">Steinernema glaseri</name>
    <dbReference type="NCBI Taxonomy" id="37863"/>
    <lineage>
        <taxon>Eukaryota</taxon>
        <taxon>Metazoa</taxon>
        <taxon>Ecdysozoa</taxon>
        <taxon>Nematoda</taxon>
        <taxon>Chromadorea</taxon>
        <taxon>Rhabditida</taxon>
        <taxon>Tylenchina</taxon>
        <taxon>Panagrolaimomorpha</taxon>
        <taxon>Strongyloidoidea</taxon>
        <taxon>Steinernematidae</taxon>
        <taxon>Steinernema</taxon>
    </lineage>
</organism>
<sequence>MLFESSEKKPKVARKKELTRPYESHSSTVRVGTAKIAEVWAFCSKLEIYHIVNKQVFKYEKEIDDCRVRELYLPLSCLNHFQPLPSMSHACMLVPLYQCQCELHNVTHVRLNTKQMFLSHKFPRLAHLSFGEMNQ</sequence>
<evidence type="ECO:0000313" key="2">
    <source>
        <dbReference type="WBParaSite" id="L893_g28707.t1"/>
    </source>
</evidence>
<dbReference type="AlphaFoldDB" id="A0A1I7ZPS1"/>
<name>A0A1I7ZPS1_9BILA</name>